<sequence>MSNNNLPGSKRGQEPDFSNCDSQDTTSTCEPCEKALKCLVHVEFENKQDSKKYEWKAGSGDLAKDSKLQIIGFQGEGDSYDPFELNCLVEDSKCVGKKGPFPDRCTNIYFYEKDTSEEPQVMGKLEQKSQTELLQLKFNADYLDKDKELIPHYLVAKQIDEDEGSDTNEGVLFEIDTKGEPLYLKEFTFTVQKGEATLPMETVATPIILSSQIINTLEGNALTKFLRRALSFGILSKLDYMPASAFHVAVMNCECGDMSVLDKEKPQSYNFFDNAVATTYVAPNYELAHSFSINFGDISGSFTVEKLLKALKNIDFTLNMEERFNGVDGAKANLVIKDPIEIFKQVFIQDYAMISILVDILDGAPTFFEENFPKLDTDKVEASNKALFDDIVTFEIELPKISLSGKSTLKLEEGKPKIEREDVKLAANPFAQGTLKFNLASLIIQKTGILSGAYAGLKALADGVNRFTDKVRLDVTTDKNFRDEFSAADKAERVNALVEGSLVVYAEFLIKPAINLAIKIENSELNETKYTPDMIKMVEIGLEFSAGVAVRGRIHRFYGGLDAGFEISTALSYGLKGYSRKKANGEEYQKYIDFLYFNGLTATWKVEVYGGTDYDMVETEHKDDIDELIKNKDRNEFNNREEEKYFDPKKAAQERDSFQKDREAYLDYIENERKKQKWDQGPLLARGDGSGARYAANQKYPGNAQYEQLDKQLNFYNQNRHIIEEIQRLNFELSCTMDANERIRILEKKYRLTMQVQTGMVDYDIKLPPGNYYLWSTSDEYDARQEYIGHLQRQKQNWDDKLKGINNEYALFRNDNDPETRAKKEEFLKSKSDRAKFAQQESKRLENEIKAVQDINDINRESLFSSHLFGARSLTIAERKELKNELKKD</sequence>
<name>A0ABZ3C1P7_9GAMM</name>
<reference evidence="3 4" key="1">
    <citation type="submission" date="2024-03" db="EMBL/GenBank/DDBJ databases">
        <title>Complete Genome Sequence and Annotation of Ignatzschineria larvae DSM 13226.</title>
        <authorList>
            <person name="Cantrell E."/>
            <person name="Burcham Z.M."/>
        </authorList>
    </citation>
    <scope>NUCLEOTIDE SEQUENCE [LARGE SCALE GENOMIC DNA]</scope>
    <source>
        <strain evidence="3 4">DSM 13226</strain>
    </source>
</reference>
<protein>
    <submittedName>
        <fullName evidence="3">Uncharacterized protein</fullName>
    </submittedName>
</protein>
<feature type="coiled-coil region" evidence="1">
    <location>
        <begin position="788"/>
        <end position="855"/>
    </location>
</feature>
<gene>
    <name evidence="3" type="ORF">WMO13_04085</name>
</gene>
<organism evidence="3 4">
    <name type="scientific">Ignatzschineria larvae DSM 13226</name>
    <dbReference type="NCBI Taxonomy" id="1111732"/>
    <lineage>
        <taxon>Bacteria</taxon>
        <taxon>Pseudomonadati</taxon>
        <taxon>Pseudomonadota</taxon>
        <taxon>Gammaproteobacteria</taxon>
        <taxon>Cardiobacteriales</taxon>
        <taxon>Ignatzschineriaceae</taxon>
        <taxon>Ignatzschineria</taxon>
    </lineage>
</organism>
<dbReference type="Proteomes" id="UP001449178">
    <property type="component" value="Chromosome"/>
</dbReference>
<keyword evidence="1" id="KW-0175">Coiled coil</keyword>
<keyword evidence="4" id="KW-1185">Reference proteome</keyword>
<evidence type="ECO:0000313" key="4">
    <source>
        <dbReference type="Proteomes" id="UP001449178"/>
    </source>
</evidence>
<evidence type="ECO:0000313" key="3">
    <source>
        <dbReference type="EMBL" id="WZW88572.1"/>
    </source>
</evidence>
<evidence type="ECO:0000256" key="2">
    <source>
        <dbReference type="SAM" id="MobiDB-lite"/>
    </source>
</evidence>
<dbReference type="EMBL" id="CP150637">
    <property type="protein sequence ID" value="WZW88572.1"/>
    <property type="molecule type" value="Genomic_DNA"/>
</dbReference>
<accession>A0ABZ3C1P7</accession>
<evidence type="ECO:0000256" key="1">
    <source>
        <dbReference type="SAM" id="Coils"/>
    </source>
</evidence>
<dbReference type="RefSeq" id="WP_026878725.1">
    <property type="nucleotide sequence ID" value="NZ_AZOD01000012.1"/>
</dbReference>
<proteinExistence type="predicted"/>
<feature type="region of interest" description="Disordered" evidence="2">
    <location>
        <begin position="1"/>
        <end position="26"/>
    </location>
</feature>